<dbReference type="GO" id="GO:0006633">
    <property type="term" value="P:fatty acid biosynthetic process"/>
    <property type="evidence" value="ECO:0007669"/>
    <property type="project" value="TreeGrafter"/>
</dbReference>
<protein>
    <recommendedName>
        <fullName evidence="7">Malonyl-CoA:ACP transacylase (MAT) domain-containing protein</fullName>
    </recommendedName>
</protein>
<keyword evidence="2" id="KW-0597">Phosphoprotein</keyword>
<dbReference type="Gene3D" id="3.30.70.3290">
    <property type="match status" value="1"/>
</dbReference>
<evidence type="ECO:0000256" key="1">
    <source>
        <dbReference type="ARBA" id="ARBA00022450"/>
    </source>
</evidence>
<keyword evidence="1" id="KW-0596">Phosphopantetheine</keyword>
<dbReference type="Gene3D" id="3.40.366.10">
    <property type="entry name" value="Malonyl-Coenzyme A Acyl Carrier Protein, domain 2"/>
    <property type="match status" value="1"/>
</dbReference>
<keyword evidence="3" id="KW-0808">Transferase</keyword>
<dbReference type="EMBL" id="BJHX01000006">
    <property type="protein sequence ID" value="GDY70503.1"/>
    <property type="molecule type" value="Genomic_DNA"/>
</dbReference>
<dbReference type="PANTHER" id="PTHR43775:SF51">
    <property type="entry name" value="INACTIVE PHENOLPHTHIOCEROL SYNTHESIS POLYKETIDE SYNTHASE TYPE I PKS1-RELATED"/>
    <property type="match status" value="1"/>
</dbReference>
<evidence type="ECO:0000256" key="2">
    <source>
        <dbReference type="ARBA" id="ARBA00022553"/>
    </source>
</evidence>
<keyword evidence="5" id="KW-0012">Acyltransferase</keyword>
<dbReference type="InterPro" id="IPR016036">
    <property type="entry name" value="Malonyl_transacylase_ACP-bd"/>
</dbReference>
<dbReference type="AlphaFoldDB" id="A0A4D4MEX8"/>
<evidence type="ECO:0000313" key="8">
    <source>
        <dbReference type="EMBL" id="GDY70503.1"/>
    </source>
</evidence>
<gene>
    <name evidence="8" type="ORF">SAV14893_098960</name>
</gene>
<reference evidence="8 9" key="1">
    <citation type="submission" date="2019-04" db="EMBL/GenBank/DDBJ databases">
        <title>Draft genome sequences of Streptomyces avermitilis NBRC 14893.</title>
        <authorList>
            <person name="Komaki H."/>
            <person name="Tamura T."/>
            <person name="Hosoyama A."/>
        </authorList>
    </citation>
    <scope>NUCLEOTIDE SEQUENCE [LARGE SCALE GENOMIC DNA]</scope>
    <source>
        <strain evidence="8 9">NBRC 14893</strain>
    </source>
</reference>
<feature type="compositionally biased region" description="Polar residues" evidence="6">
    <location>
        <begin position="569"/>
        <end position="596"/>
    </location>
</feature>
<dbReference type="Gene3D" id="3.40.47.10">
    <property type="match status" value="1"/>
</dbReference>
<dbReference type="InterPro" id="IPR032821">
    <property type="entry name" value="PKS_assoc"/>
</dbReference>
<comment type="caution">
    <text evidence="8">The sequence shown here is derived from an EMBL/GenBank/DDBJ whole genome shotgun (WGS) entry which is preliminary data.</text>
</comment>
<dbReference type="InterPro" id="IPR016039">
    <property type="entry name" value="Thiolase-like"/>
</dbReference>
<feature type="compositionally biased region" description="Polar residues" evidence="6">
    <location>
        <begin position="603"/>
        <end position="617"/>
    </location>
</feature>
<dbReference type="InterPro" id="IPR050091">
    <property type="entry name" value="PKS_NRPS_Biosynth_Enz"/>
</dbReference>
<feature type="domain" description="Malonyl-CoA:ACP transacylase (MAT)" evidence="7">
    <location>
        <begin position="155"/>
        <end position="453"/>
    </location>
</feature>
<proteinExistence type="predicted"/>
<feature type="compositionally biased region" description="Low complexity" evidence="6">
    <location>
        <begin position="535"/>
        <end position="549"/>
    </location>
</feature>
<feature type="compositionally biased region" description="Low complexity" evidence="6">
    <location>
        <begin position="483"/>
        <end position="510"/>
    </location>
</feature>
<evidence type="ECO:0000256" key="6">
    <source>
        <dbReference type="SAM" id="MobiDB-lite"/>
    </source>
</evidence>
<dbReference type="SUPFAM" id="SSF55048">
    <property type="entry name" value="Probable ACP-binding domain of malonyl-CoA ACP transacylase"/>
    <property type="match status" value="1"/>
</dbReference>
<evidence type="ECO:0000256" key="4">
    <source>
        <dbReference type="ARBA" id="ARBA00023268"/>
    </source>
</evidence>
<feature type="region of interest" description="Disordered" evidence="6">
    <location>
        <begin position="471"/>
        <end position="617"/>
    </location>
</feature>
<keyword evidence="4" id="KW-0511">Multifunctional enzyme</keyword>
<organism evidence="8 9">
    <name type="scientific">Streptomyces avermitilis</name>
    <dbReference type="NCBI Taxonomy" id="33903"/>
    <lineage>
        <taxon>Bacteria</taxon>
        <taxon>Bacillati</taxon>
        <taxon>Actinomycetota</taxon>
        <taxon>Actinomycetes</taxon>
        <taxon>Kitasatosporales</taxon>
        <taxon>Streptomycetaceae</taxon>
        <taxon>Streptomyces</taxon>
    </lineage>
</organism>
<evidence type="ECO:0000313" key="9">
    <source>
        <dbReference type="Proteomes" id="UP000302139"/>
    </source>
</evidence>
<feature type="compositionally biased region" description="Pro residues" evidence="6">
    <location>
        <begin position="511"/>
        <end position="534"/>
    </location>
</feature>
<dbReference type="Pfam" id="PF16197">
    <property type="entry name" value="KAsynt_C_assoc"/>
    <property type="match status" value="1"/>
</dbReference>
<accession>A0A4D4MEX8</accession>
<sequence length="617" mass="65036">MPWPADPAGRPRHAGVSSFGVSGTNAHVILEEAPAAAGGAAGGGVSVGAPNPALPVAESEPVPVPVPVSARSEAGLRAQAQALRQYVAARPDMSPADIGAGLARGRAVLEHRAVILAADREELAQALTALAAGEPHPHITTGHTRGSDRGGVVFVFPGQGGQWAGMGLTLLTSSPVFAEHIDACEKALTPWVPWSLTDILHRDPDDPAWQQADVVQPVLFSIMVSLAALWRSYGIEPDAVLGHSQGEIAAAHICGALSLKDAAKTVALRSQALAAVRGRGAMASLPLPAQDVQQLISERWEGQLWVAALNGPHSTTVSGDTTAVEELLTHCADTGLRAKRIPVDYASHCPHVQPLHDELLHLLGDITPQPSTMPFFSTVEGTWLDTTTLDAAYWYRNLHQPVRFSHAIQTLTDDGHRAFIEISPHPTLVPAIEDTTENTTENITATGSLRRGDNDTHRFLTALAHTHTTGIGTPTTWHHHYTQTHPTPTTTTSTCPPTPSNTSTTGSNHPPQQPTSPPPASPPPTTPSSPPHSPSPTTTHNYSPAASPYAPTPGSPTTPSSVPLLCQEPPSSNSPSKQPRPTTSKNSPSTRLSSSPVRVPSTFRCTSIHRTTPTLVH</sequence>
<evidence type="ECO:0000256" key="3">
    <source>
        <dbReference type="ARBA" id="ARBA00022679"/>
    </source>
</evidence>
<dbReference type="FunFam" id="3.40.366.10:FF:000002">
    <property type="entry name" value="Probable polyketide synthase 2"/>
    <property type="match status" value="1"/>
</dbReference>
<evidence type="ECO:0000256" key="5">
    <source>
        <dbReference type="ARBA" id="ARBA00023315"/>
    </source>
</evidence>
<dbReference type="SUPFAM" id="SSF52151">
    <property type="entry name" value="FabD/lysophospholipase-like"/>
    <property type="match status" value="1"/>
</dbReference>
<dbReference type="Proteomes" id="UP000302139">
    <property type="component" value="Unassembled WGS sequence"/>
</dbReference>
<dbReference type="Pfam" id="PF00698">
    <property type="entry name" value="Acyl_transf_1"/>
    <property type="match status" value="1"/>
</dbReference>
<dbReference type="PANTHER" id="PTHR43775">
    <property type="entry name" value="FATTY ACID SYNTHASE"/>
    <property type="match status" value="1"/>
</dbReference>
<dbReference type="InterPro" id="IPR016035">
    <property type="entry name" value="Acyl_Trfase/lysoPLipase"/>
</dbReference>
<dbReference type="InterPro" id="IPR001227">
    <property type="entry name" value="Ac_transferase_dom_sf"/>
</dbReference>
<evidence type="ECO:0000259" key="7">
    <source>
        <dbReference type="SMART" id="SM00827"/>
    </source>
</evidence>
<dbReference type="InterPro" id="IPR014043">
    <property type="entry name" value="Acyl_transferase_dom"/>
</dbReference>
<name>A0A4D4MEX8_STRAX</name>
<dbReference type="GO" id="GO:0004312">
    <property type="term" value="F:fatty acid synthase activity"/>
    <property type="evidence" value="ECO:0007669"/>
    <property type="project" value="TreeGrafter"/>
</dbReference>
<dbReference type="SMART" id="SM00827">
    <property type="entry name" value="PKS_AT"/>
    <property type="match status" value="1"/>
</dbReference>